<dbReference type="Pfam" id="PF03928">
    <property type="entry name" value="HbpS-like"/>
    <property type="match status" value="1"/>
</dbReference>
<comment type="caution">
    <text evidence="1">The sequence shown here is derived from an EMBL/GenBank/DDBJ whole genome shotgun (WGS) entry which is preliminary data.</text>
</comment>
<dbReference type="AlphaFoldDB" id="A0A6I3JEE5"/>
<accession>A0A6I3JEE5</accession>
<dbReference type="InterPro" id="IPR005624">
    <property type="entry name" value="PduO/GlcC-like"/>
</dbReference>
<evidence type="ECO:0000313" key="2">
    <source>
        <dbReference type="Proteomes" id="UP000433406"/>
    </source>
</evidence>
<protein>
    <submittedName>
        <fullName evidence="1">Heme-binding protein</fullName>
    </submittedName>
</protein>
<dbReference type="PANTHER" id="PTHR34309:SF10">
    <property type="entry name" value="SLR1406 PROTEIN"/>
    <property type="match status" value="1"/>
</dbReference>
<name>A0A6I3JEE5_9ACTN</name>
<dbReference type="EMBL" id="WLCI01000016">
    <property type="protein sequence ID" value="MTB96491.1"/>
    <property type="molecule type" value="Genomic_DNA"/>
</dbReference>
<dbReference type="Gene3D" id="3.30.450.150">
    <property type="entry name" value="Haem-degrading domain"/>
    <property type="match status" value="1"/>
</dbReference>
<gene>
    <name evidence="1" type="ORF">GGQ22_15560</name>
</gene>
<keyword evidence="2" id="KW-1185">Reference proteome</keyword>
<dbReference type="PANTHER" id="PTHR34309">
    <property type="entry name" value="SLR1406 PROTEIN"/>
    <property type="match status" value="1"/>
</dbReference>
<dbReference type="SUPFAM" id="SSF143744">
    <property type="entry name" value="GlcG-like"/>
    <property type="match status" value="1"/>
</dbReference>
<dbReference type="Proteomes" id="UP000433406">
    <property type="component" value="Unassembled WGS sequence"/>
</dbReference>
<dbReference type="InterPro" id="IPR052517">
    <property type="entry name" value="GlcG_carb_metab_protein"/>
</dbReference>
<sequence>MSDLAPDLDLSAAEAVAQAALAAARAAGVRVSVAVVDARGADLVVLRDDGASWFTPGVARAKAATAAAMAAPTAALGDLRTAYPELADLVDDQLPHRFTTLPGGVPLTRDGRTVGAVGVSGAHPDQDVACAEAGAATL</sequence>
<dbReference type="InterPro" id="IPR038084">
    <property type="entry name" value="PduO/GlcC-like_sf"/>
</dbReference>
<proteinExistence type="predicted"/>
<organism evidence="1 2">
    <name type="scientific">Nocardioides marmotae</name>
    <dbReference type="NCBI Taxonomy" id="2663857"/>
    <lineage>
        <taxon>Bacteria</taxon>
        <taxon>Bacillati</taxon>
        <taxon>Actinomycetota</taxon>
        <taxon>Actinomycetes</taxon>
        <taxon>Propionibacteriales</taxon>
        <taxon>Nocardioidaceae</taxon>
        <taxon>Nocardioides</taxon>
    </lineage>
</organism>
<evidence type="ECO:0000313" key="1">
    <source>
        <dbReference type="EMBL" id="MTB96491.1"/>
    </source>
</evidence>
<reference evidence="1 2" key="1">
    <citation type="submission" date="2019-10" db="EMBL/GenBank/DDBJ databases">
        <title>Nocardioides novel species isolated from the excrement of Marmot.</title>
        <authorList>
            <person name="Zhang G."/>
        </authorList>
    </citation>
    <scope>NUCLEOTIDE SEQUENCE [LARGE SCALE GENOMIC DNA]</scope>
    <source>
        <strain evidence="2">zg-579</strain>
    </source>
</reference>
<dbReference type="RefSeq" id="WP_171896791.1">
    <property type="nucleotide sequence ID" value="NZ_CP053660.1"/>
</dbReference>